<dbReference type="InterPro" id="IPR021683">
    <property type="entry name" value="DUF3267"/>
</dbReference>
<keyword evidence="1" id="KW-1133">Transmembrane helix</keyword>
<accession>A0A9D1H5C3</accession>
<dbReference type="EMBL" id="DVLW01000035">
    <property type="protein sequence ID" value="HIT93816.1"/>
    <property type="molecule type" value="Genomic_DNA"/>
</dbReference>
<reference evidence="2" key="2">
    <citation type="journal article" date="2021" name="PeerJ">
        <title>Extensive microbial diversity within the chicken gut microbiome revealed by metagenomics and culture.</title>
        <authorList>
            <person name="Gilroy R."/>
            <person name="Ravi A."/>
            <person name="Getino M."/>
            <person name="Pursley I."/>
            <person name="Horton D.L."/>
            <person name="Alikhan N.F."/>
            <person name="Baker D."/>
            <person name="Gharbi K."/>
            <person name="Hall N."/>
            <person name="Watson M."/>
            <person name="Adriaenssens E.M."/>
            <person name="Foster-Nyarko E."/>
            <person name="Jarju S."/>
            <person name="Secka A."/>
            <person name="Antonio M."/>
            <person name="Oren A."/>
            <person name="Chaudhuri R.R."/>
            <person name="La Ragione R."/>
            <person name="Hildebrand F."/>
            <person name="Pallen M.J."/>
        </authorList>
    </citation>
    <scope>NUCLEOTIDE SEQUENCE</scope>
    <source>
        <strain evidence="2">ChiBcec7-5410</strain>
    </source>
</reference>
<evidence type="ECO:0000313" key="3">
    <source>
        <dbReference type="Proteomes" id="UP000824160"/>
    </source>
</evidence>
<feature type="transmembrane region" description="Helical" evidence="1">
    <location>
        <begin position="26"/>
        <end position="47"/>
    </location>
</feature>
<keyword evidence="1" id="KW-0812">Transmembrane</keyword>
<feature type="transmembrane region" description="Helical" evidence="1">
    <location>
        <begin position="112"/>
        <end position="135"/>
    </location>
</feature>
<reference evidence="2" key="1">
    <citation type="submission" date="2020-10" db="EMBL/GenBank/DDBJ databases">
        <authorList>
            <person name="Gilroy R."/>
        </authorList>
    </citation>
    <scope>NUCLEOTIDE SEQUENCE</scope>
    <source>
        <strain evidence="2">ChiBcec7-5410</strain>
    </source>
</reference>
<dbReference type="Proteomes" id="UP000824160">
    <property type="component" value="Unassembled WGS sequence"/>
</dbReference>
<dbReference type="AlphaFoldDB" id="A0A9D1H5C3"/>
<keyword evidence="1" id="KW-0472">Membrane</keyword>
<name>A0A9D1H5C3_9FIRM</name>
<gene>
    <name evidence="2" type="ORF">IAC43_01375</name>
</gene>
<protein>
    <submittedName>
        <fullName evidence="2">DUF3267 domain-containing protein</fullName>
    </submittedName>
</protein>
<comment type="caution">
    <text evidence="2">The sequence shown here is derived from an EMBL/GenBank/DDBJ whole genome shotgun (WGS) entry which is preliminary data.</text>
</comment>
<proteinExistence type="predicted"/>
<feature type="transmembrane region" description="Helical" evidence="1">
    <location>
        <begin position="141"/>
        <end position="160"/>
    </location>
</feature>
<organism evidence="2 3">
    <name type="scientific">Candidatus Faecivivens stercoripullorum</name>
    <dbReference type="NCBI Taxonomy" id="2840805"/>
    <lineage>
        <taxon>Bacteria</taxon>
        <taxon>Bacillati</taxon>
        <taxon>Bacillota</taxon>
        <taxon>Clostridia</taxon>
        <taxon>Eubacteriales</taxon>
        <taxon>Oscillospiraceae</taxon>
        <taxon>Oscillospiraceae incertae sedis</taxon>
        <taxon>Candidatus Faecivivens</taxon>
    </lineage>
</organism>
<dbReference type="Pfam" id="PF11667">
    <property type="entry name" value="DUF3267"/>
    <property type="match status" value="1"/>
</dbReference>
<sequence>MNCVEQLPEGYGERVKIDLQKNKKEALLVNGLALLILLVLGTVGGQFVSFSELIGMGIYQLAVVVIGTLIYLVLHELTHAVCMKYYGAKKVKFGYTGLYAYAGCDAYFGKKAYIVIALAPVVVWGVVLLVLNLLMGQEWFWVIWLIQCGNLSGAAGDLYVTAKLSKMPADILVQDSGVSMVVYQRLSTGLTKEC</sequence>
<feature type="transmembrane region" description="Helical" evidence="1">
    <location>
        <begin position="53"/>
        <end position="74"/>
    </location>
</feature>
<evidence type="ECO:0000256" key="1">
    <source>
        <dbReference type="SAM" id="Phobius"/>
    </source>
</evidence>
<evidence type="ECO:0000313" key="2">
    <source>
        <dbReference type="EMBL" id="HIT93816.1"/>
    </source>
</evidence>